<reference evidence="1 2" key="1">
    <citation type="journal article" date="2022" name="Hortic Res">
        <title>A haplotype resolved chromosomal level avocado genome allows analysis of novel avocado genes.</title>
        <authorList>
            <person name="Nath O."/>
            <person name="Fletcher S.J."/>
            <person name="Hayward A."/>
            <person name="Shaw L.M."/>
            <person name="Masouleh A.K."/>
            <person name="Furtado A."/>
            <person name="Henry R.J."/>
            <person name="Mitter N."/>
        </authorList>
    </citation>
    <scope>NUCLEOTIDE SEQUENCE [LARGE SCALE GENOMIC DNA]</scope>
    <source>
        <strain evidence="2">cv. Hass</strain>
    </source>
</reference>
<accession>A0ACC2LP64</accession>
<dbReference type="Proteomes" id="UP001234297">
    <property type="component" value="Chromosome 3"/>
</dbReference>
<comment type="caution">
    <text evidence="1">The sequence shown here is derived from an EMBL/GenBank/DDBJ whole genome shotgun (WGS) entry which is preliminary data.</text>
</comment>
<evidence type="ECO:0000313" key="2">
    <source>
        <dbReference type="Proteomes" id="UP001234297"/>
    </source>
</evidence>
<proteinExistence type="predicted"/>
<keyword evidence="2" id="KW-1185">Reference proteome</keyword>
<sequence>MDYLQISHLSPPLSPPIHAVTTSSGIGSSTGFSNEILTPVEEAANQSLKNELHGFIKKGDCEAVLYKYRKYKDTVQTAKITRSNETALHIAISYSRIDIVEELLKIIDAHVIREMTDHRKENPLHLAALLGQTKTCKLLVDKDPELIGARNIDGETPLFKAARHGKKGAFYALHPKCHITGSDIKHEIRHCKRKDGNTILHVSILEEYFELAFQIINLYPELMVYNNEKGQTALHLLALNPAAFKSWRDLGLLDDFIYRCLIVDFAAFEVPSEFKEGQHSDILPILGNYKTCLDSLKRWKQKVINAIVDRAWERKDITGNRDMEKQQSPVQSTSEDR</sequence>
<dbReference type="EMBL" id="CM056811">
    <property type="protein sequence ID" value="KAJ8634963.1"/>
    <property type="molecule type" value="Genomic_DNA"/>
</dbReference>
<protein>
    <submittedName>
        <fullName evidence="1">Uncharacterized protein</fullName>
    </submittedName>
</protein>
<organism evidence="1 2">
    <name type="scientific">Persea americana</name>
    <name type="common">Avocado</name>
    <dbReference type="NCBI Taxonomy" id="3435"/>
    <lineage>
        <taxon>Eukaryota</taxon>
        <taxon>Viridiplantae</taxon>
        <taxon>Streptophyta</taxon>
        <taxon>Embryophyta</taxon>
        <taxon>Tracheophyta</taxon>
        <taxon>Spermatophyta</taxon>
        <taxon>Magnoliopsida</taxon>
        <taxon>Magnoliidae</taxon>
        <taxon>Laurales</taxon>
        <taxon>Lauraceae</taxon>
        <taxon>Persea</taxon>
    </lineage>
</organism>
<gene>
    <name evidence="1" type="ORF">MRB53_009230</name>
</gene>
<name>A0ACC2LP64_PERAE</name>
<evidence type="ECO:0000313" key="1">
    <source>
        <dbReference type="EMBL" id="KAJ8634963.1"/>
    </source>
</evidence>